<accession>M3AY08</accession>
<gene>
    <name evidence="2" type="ORF">SEPMUDRAFT_156120</name>
</gene>
<dbReference type="Gene3D" id="3.90.1300.10">
    <property type="entry name" value="Amidase signature (AS) domain"/>
    <property type="match status" value="1"/>
</dbReference>
<name>M3AY08_SPHMS</name>
<dbReference type="STRING" id="692275.M3AY08"/>
<feature type="non-terminal residue" evidence="2">
    <location>
        <position position="602"/>
    </location>
</feature>
<sequence length="602" mass="68059">MMEWFRLHQSSYIASKTPSVRFQLQNEYTSRLSALHQGVPVVVLSFQDDDDDDHDHDESHPVDRESVEARLQQLLAGDDVICPEFTKTILLAGVTEEIDFVINGSDIYAVEMAVPLRSGPYYARSSHLHFVYKLQEDPYEAFMMGVLPDSGDHDSFCEVSKEFIPLPSRHYFDQPSDEKPLSGKRIGVKDIFDLRGVPTSASSRDYSAFYGAADSTAPVVQRLIDAGAVIVGKTKTAQFASGEYAHDWVDFLCPFNPRGDGYMEPDCSSSGSAVAAAGYDWLDFALGTDTLGSIVGPAALQGVFGIRPTHGTTDMTGILPVSSLLDTIGPFARSITELRLFAPVWYEDHHMSSDSPIRLLCPTEYFDAWPAPKRQIMNAFIDDMEKHLSVTRTAYDLHEEWKLRAPDDCARSLETHLDKVLAYIQLYDSYHNRIPFRQDFQRAHGREPYANPMIRFKWSLGEKLSKENEYEIACAKRTKFREFLREHVFDDDDDDDDDEQQQHQRRRRTIMILPAGSPEVRYRDVEDENLEKKRYRLQGFHFSPEHISFVGGVPELVIPVGQIPAISPVTGAEIFEPVCVAILGAPGTECEMIRLVEQVLKL</sequence>
<dbReference type="SUPFAM" id="SSF75304">
    <property type="entry name" value="Amidase signature (AS) enzymes"/>
    <property type="match status" value="1"/>
</dbReference>
<dbReference type="RefSeq" id="XP_016760498.1">
    <property type="nucleotide sequence ID" value="XM_016907658.1"/>
</dbReference>
<evidence type="ECO:0000259" key="1">
    <source>
        <dbReference type="Pfam" id="PF01425"/>
    </source>
</evidence>
<dbReference type="OMA" id="CGSIACP"/>
<protein>
    <submittedName>
        <fullName evidence="2">Amidase signature enzyme</fullName>
    </submittedName>
</protein>
<dbReference type="OrthoDB" id="5423360at2759"/>
<dbReference type="eggNOG" id="KOG1211">
    <property type="taxonomic scope" value="Eukaryota"/>
</dbReference>
<organism evidence="2 3">
    <name type="scientific">Sphaerulina musiva (strain SO2202)</name>
    <name type="common">Poplar stem canker fungus</name>
    <name type="synonym">Septoria musiva</name>
    <dbReference type="NCBI Taxonomy" id="692275"/>
    <lineage>
        <taxon>Eukaryota</taxon>
        <taxon>Fungi</taxon>
        <taxon>Dikarya</taxon>
        <taxon>Ascomycota</taxon>
        <taxon>Pezizomycotina</taxon>
        <taxon>Dothideomycetes</taxon>
        <taxon>Dothideomycetidae</taxon>
        <taxon>Mycosphaerellales</taxon>
        <taxon>Mycosphaerellaceae</taxon>
        <taxon>Sphaerulina</taxon>
    </lineage>
</organism>
<dbReference type="PANTHER" id="PTHR46310:SF7">
    <property type="entry name" value="AMIDASE 1"/>
    <property type="match status" value="1"/>
</dbReference>
<proteinExistence type="predicted"/>
<evidence type="ECO:0000313" key="2">
    <source>
        <dbReference type="EMBL" id="EMF12377.1"/>
    </source>
</evidence>
<dbReference type="PANTHER" id="PTHR46310">
    <property type="entry name" value="AMIDASE 1"/>
    <property type="match status" value="1"/>
</dbReference>
<dbReference type="Proteomes" id="UP000016931">
    <property type="component" value="Unassembled WGS sequence"/>
</dbReference>
<dbReference type="HOGENOM" id="CLU_020129_1_0_1"/>
<dbReference type="GeneID" id="27904795"/>
<dbReference type="EMBL" id="KB456264">
    <property type="protein sequence ID" value="EMF12377.1"/>
    <property type="molecule type" value="Genomic_DNA"/>
</dbReference>
<dbReference type="Pfam" id="PF01425">
    <property type="entry name" value="Amidase"/>
    <property type="match status" value="1"/>
</dbReference>
<reference evidence="2 3" key="1">
    <citation type="journal article" date="2012" name="PLoS Pathog.">
        <title>Diverse lifestyles and strategies of plant pathogenesis encoded in the genomes of eighteen Dothideomycetes fungi.</title>
        <authorList>
            <person name="Ohm R.A."/>
            <person name="Feau N."/>
            <person name="Henrissat B."/>
            <person name="Schoch C.L."/>
            <person name="Horwitz B.A."/>
            <person name="Barry K.W."/>
            <person name="Condon B.J."/>
            <person name="Copeland A.C."/>
            <person name="Dhillon B."/>
            <person name="Glaser F."/>
            <person name="Hesse C.N."/>
            <person name="Kosti I."/>
            <person name="LaButti K."/>
            <person name="Lindquist E.A."/>
            <person name="Lucas S."/>
            <person name="Salamov A.A."/>
            <person name="Bradshaw R.E."/>
            <person name="Ciuffetti L."/>
            <person name="Hamelin R.C."/>
            <person name="Kema G.H.J."/>
            <person name="Lawrence C."/>
            <person name="Scott J.A."/>
            <person name="Spatafora J.W."/>
            <person name="Turgeon B.G."/>
            <person name="de Wit P.J.G.M."/>
            <person name="Zhong S."/>
            <person name="Goodwin S.B."/>
            <person name="Grigoriev I.V."/>
        </authorList>
    </citation>
    <scope>NUCLEOTIDE SEQUENCE [LARGE SCALE GENOMIC DNA]</scope>
    <source>
        <strain evidence="2 3">SO2202</strain>
    </source>
</reference>
<dbReference type="InterPro" id="IPR023631">
    <property type="entry name" value="Amidase_dom"/>
</dbReference>
<dbReference type="InterPro" id="IPR036928">
    <property type="entry name" value="AS_sf"/>
</dbReference>
<feature type="domain" description="Amidase" evidence="1">
    <location>
        <begin position="177"/>
        <end position="361"/>
    </location>
</feature>
<keyword evidence="3" id="KW-1185">Reference proteome</keyword>
<dbReference type="AlphaFoldDB" id="M3AY08"/>
<evidence type="ECO:0000313" key="3">
    <source>
        <dbReference type="Proteomes" id="UP000016931"/>
    </source>
</evidence>